<dbReference type="Pfam" id="PF00502">
    <property type="entry name" value="Phycobilisome"/>
    <property type="match status" value="2"/>
</dbReference>
<dbReference type="PROSITE" id="PS51445">
    <property type="entry name" value="PBS_LINKER"/>
    <property type="match status" value="3"/>
</dbReference>
<keyword evidence="6" id="KW-0602">Photosynthesis</keyword>
<keyword evidence="15" id="KW-0456">Lyase</keyword>
<keyword evidence="5 24" id="KW-0150">Chloroplast</keyword>
<dbReference type="PANTHER" id="PTHR34011:SF6">
    <property type="entry name" value="PHYCOBILIPROTEIN APCE"/>
    <property type="match status" value="1"/>
</dbReference>
<dbReference type="SUPFAM" id="SSF46458">
    <property type="entry name" value="Globin-like"/>
    <property type="match status" value="1"/>
</dbReference>
<dbReference type="PANTHER" id="PTHR34011">
    <property type="entry name" value="PHYCOBILISOME 32.1 KDA LINKER POLYPEPTIDE, PHYCOCYANIN-ASSOCIATED, ROD 2-RELATED"/>
    <property type="match status" value="1"/>
</dbReference>
<comment type="function">
    <text evidence="17">This protein is postulated to act both as terminal energy acceptor and as a linker polypeptide that stabilizes the phycobilisome architecture. May have intrinsic bilin lyase activity.</text>
</comment>
<dbReference type="EMBL" id="MT211884">
    <property type="protein sequence ID" value="QJF58228.1"/>
    <property type="molecule type" value="Genomic_DNA"/>
</dbReference>
<evidence type="ECO:0000256" key="3">
    <source>
        <dbReference type="ARBA" id="ARBA00018674"/>
    </source>
</evidence>
<evidence type="ECO:0000256" key="1">
    <source>
        <dbReference type="ARBA" id="ARBA00004185"/>
    </source>
</evidence>
<comment type="similarity">
    <text evidence="21">Belongs to the phycobilisome linker protein family.</text>
</comment>
<feature type="chain" id="PRO_5026676119" description="Phycobiliprotein ApcE" evidence="22">
    <location>
        <begin position="19"/>
        <end position="901"/>
    </location>
</feature>
<evidence type="ECO:0000256" key="15">
    <source>
        <dbReference type="ARBA" id="ARBA00023239"/>
    </source>
</evidence>
<evidence type="ECO:0000256" key="20">
    <source>
        <dbReference type="ARBA" id="ARBA00033322"/>
    </source>
</evidence>
<dbReference type="GO" id="GO:0016829">
    <property type="term" value="F:lyase activity"/>
    <property type="evidence" value="ECO:0007669"/>
    <property type="project" value="UniProtKB-KW"/>
</dbReference>
<evidence type="ECO:0000256" key="8">
    <source>
        <dbReference type="ARBA" id="ARBA00022640"/>
    </source>
</evidence>
<feature type="signal peptide" evidence="22">
    <location>
        <begin position="1"/>
        <end position="18"/>
    </location>
</feature>
<evidence type="ECO:0000256" key="17">
    <source>
        <dbReference type="ARBA" id="ARBA00025203"/>
    </source>
</evidence>
<feature type="domain" description="PBS-linker" evidence="23">
    <location>
        <begin position="715"/>
        <end position="892"/>
    </location>
</feature>
<evidence type="ECO:0000256" key="14">
    <source>
        <dbReference type="ARBA" id="ARBA00023136"/>
    </source>
</evidence>
<dbReference type="Pfam" id="PF00427">
    <property type="entry name" value="PBS_linker_poly"/>
    <property type="match status" value="3"/>
</dbReference>
<evidence type="ECO:0000256" key="5">
    <source>
        <dbReference type="ARBA" id="ARBA00022528"/>
    </source>
</evidence>
<evidence type="ECO:0000256" key="22">
    <source>
        <dbReference type="SAM" id="SignalP"/>
    </source>
</evidence>
<geneLocation type="chloroplast" evidence="24"/>
<organism evidence="24">
    <name type="scientific">Corallina officinalis</name>
    <name type="common">Coral seaweed</name>
    <dbReference type="NCBI Taxonomy" id="35170"/>
    <lineage>
        <taxon>Eukaryota</taxon>
        <taxon>Rhodophyta</taxon>
        <taxon>Florideophyceae</taxon>
        <taxon>Corallinophycidae</taxon>
        <taxon>Corallinales</taxon>
        <taxon>Corallinaceae</taxon>
        <taxon>Corallinoideae</taxon>
        <taxon>Corallina</taxon>
    </lineage>
</organism>
<keyword evidence="8 24" id="KW-0934">Plastid</keyword>
<evidence type="ECO:0000256" key="16">
    <source>
        <dbReference type="ARBA" id="ARBA00023307"/>
    </source>
</evidence>
<keyword evidence="16" id="KW-0089">Bile pigment</keyword>
<evidence type="ECO:0000259" key="23">
    <source>
        <dbReference type="PROSITE" id="PS51445"/>
    </source>
</evidence>
<evidence type="ECO:0000256" key="11">
    <source>
        <dbReference type="ARBA" id="ARBA00022982"/>
    </source>
</evidence>
<dbReference type="InterPro" id="IPR038719">
    <property type="entry name" value="Phycobilisome_asu/bsu_sf"/>
</dbReference>
<reference evidence="24" key="1">
    <citation type="submission" date="2020-03" db="EMBL/GenBank/DDBJ databases">
        <title>Mitochondrial and Plastid genome variability of Corallina officinalis (Corallinales, Rhodophyta).</title>
        <authorList>
            <person name="Yesson C."/>
            <person name="Bian X."/>
            <person name="Williamson C."/>
            <person name="Briscoe A.G."/>
            <person name="Brodie J."/>
        </authorList>
    </citation>
    <scope>NUCLEOTIDE SEQUENCE</scope>
</reference>
<keyword evidence="11" id="KW-0249">Electron transport</keyword>
<keyword evidence="9" id="KW-0677">Repeat</keyword>
<keyword evidence="22" id="KW-0732">Signal</keyword>
<dbReference type="InterPro" id="IPR012128">
    <property type="entry name" value="Phycobilisome_asu/bsu"/>
</dbReference>
<evidence type="ECO:0000256" key="18">
    <source>
        <dbReference type="ARBA" id="ARBA00029643"/>
    </source>
</evidence>
<evidence type="ECO:0000256" key="9">
    <source>
        <dbReference type="ARBA" id="ARBA00022737"/>
    </source>
</evidence>
<evidence type="ECO:0000256" key="4">
    <source>
        <dbReference type="ARBA" id="ARBA00022448"/>
    </source>
</evidence>
<dbReference type="InterPro" id="IPR038255">
    <property type="entry name" value="PBS_linker_sf"/>
</dbReference>
<evidence type="ECO:0000256" key="21">
    <source>
        <dbReference type="PROSITE-ProRule" id="PRU00775"/>
    </source>
</evidence>
<evidence type="ECO:0000256" key="12">
    <source>
        <dbReference type="ARBA" id="ARBA00022991"/>
    </source>
</evidence>
<keyword evidence="4" id="KW-0813">Transport</keyword>
<dbReference type="AlphaFoldDB" id="A0A6M3W9H9"/>
<evidence type="ECO:0000256" key="19">
    <source>
        <dbReference type="ARBA" id="ARBA00031629"/>
    </source>
</evidence>
<keyword evidence="12" id="KW-0157">Chromophore</keyword>
<feature type="domain" description="PBS-linker" evidence="23">
    <location>
        <begin position="264"/>
        <end position="444"/>
    </location>
</feature>
<keyword evidence="10 21" id="KW-0605">Phycobilisome</keyword>
<evidence type="ECO:0000256" key="13">
    <source>
        <dbReference type="ARBA" id="ARBA00023078"/>
    </source>
</evidence>
<evidence type="ECO:0000256" key="2">
    <source>
        <dbReference type="ARBA" id="ARBA00008182"/>
    </source>
</evidence>
<gene>
    <name evidence="24" type="primary">apcE</name>
</gene>
<dbReference type="Gene3D" id="1.10.490.20">
    <property type="entry name" value="Phycocyanins"/>
    <property type="match status" value="2"/>
</dbReference>
<comment type="subcellular location">
    <subcellularLocation>
        <location evidence="1">Plastid</location>
        <location evidence="1">Chloroplast thylakoid membrane</location>
        <topology evidence="1">Peripheral membrane protein</topology>
        <orientation evidence="1">Stromal side</orientation>
    </subcellularLocation>
</comment>
<dbReference type="GO" id="GO:0009535">
    <property type="term" value="C:chloroplast thylakoid membrane"/>
    <property type="evidence" value="ECO:0007669"/>
    <property type="project" value="UniProtKB-SubCell"/>
</dbReference>
<sequence>MFLPIFVGKVVLLFIIEGDTLMNVKASGGSPTANPQLYRTASISTIAQAEQQDRFLQLGELNELVAFLNSGTKRLEVADILAKNANILVSKAADKIFVGGSAISYLERPQASFLSDSNLSYMVDKDLSGDTQDNLFSSLKSAFNSSEGAPPGFKPINIARYGSNRMKKSLRDLDWFLRYLTYAIITGDPNILTVNIRGLRDLIENACSSAAAIVALREMRTIALTIVIEDIEAENLIRQYFNTIISEFEASSLTDKLRKRNSTDLQGLCLPQIYAKAGVSVQRFIMKSSLSIDEKNIVIKACYRQVFERDIAKAYNLSLSDLESQVKNGRISIKEFVRALGKSSLYKKDFFEPFVNSRVLELSFRHFLGRGPSSLKEFQKYFSILSSRGLDGLIDALINSDEYADYFGEETVPYLRGLGEEAQECRNWGPQIDLLNYSAPFRKIPQFITLFSDYNGSLPDQHPYGLSNDPLSIQFGAIFPKNRVNLRKKSAPFGKDTRRILIRLGPGIYSQISSPNLRSKINNTLGLKIFQLNSRNSSITPNNVDSSLDQVIRASYLRVFGRLVYEEELVTLNKAESQLKDKKISVREFIRQLSKSSIFKSLYWQPFYVCKAIEYIHNRLLGRPTYGRQEINKYFDISYKQGYSALIDAIIDSSEYLESFGNNTVPYERYITPLGLAARILKPSLNNASSRYNFANVSSNQFINLGMPVEVRSNYNIKQRICQGVTSKRDQNVIFQYHKDISKLSLEQILRASYRQIFERDISSFSMNLDFIALDEAFLSGEITVRQLIERLGSSNLYAKEFYQPYPNTKVIELGTKHFLGRAPNNQAEIRFYNQILASQGLLSFITILVNSKEYNSLFGSDIVPYRRFPTLPAANFPNTDKLYSSFTKQSKQIVIPSFSN</sequence>
<feature type="domain" description="PBS-linker" evidence="23">
    <location>
        <begin position="516"/>
        <end position="700"/>
    </location>
</feature>
<evidence type="ECO:0000256" key="7">
    <source>
        <dbReference type="ARBA" id="ARBA00022549"/>
    </source>
</evidence>
<evidence type="ECO:0000256" key="6">
    <source>
        <dbReference type="ARBA" id="ARBA00022531"/>
    </source>
</evidence>
<keyword evidence="13" id="KW-0793">Thylakoid</keyword>
<dbReference type="GO" id="GO:0030089">
    <property type="term" value="C:phycobilisome"/>
    <property type="evidence" value="ECO:0007669"/>
    <property type="project" value="UniProtKB-UniRule"/>
</dbReference>
<evidence type="ECO:0000256" key="10">
    <source>
        <dbReference type="ARBA" id="ARBA00022738"/>
    </source>
</evidence>
<accession>A0A6M3W9H9</accession>
<dbReference type="Gene3D" id="1.10.3130.20">
    <property type="entry name" value="Phycobilisome linker domain"/>
    <property type="match status" value="3"/>
</dbReference>
<evidence type="ECO:0000313" key="24">
    <source>
        <dbReference type="EMBL" id="QJF58228.1"/>
    </source>
</evidence>
<dbReference type="InterPro" id="IPR009050">
    <property type="entry name" value="Globin-like_sf"/>
</dbReference>
<dbReference type="GO" id="GO:0015979">
    <property type="term" value="P:photosynthesis"/>
    <property type="evidence" value="ECO:0007669"/>
    <property type="project" value="UniProtKB-KW"/>
</dbReference>
<keyword evidence="14" id="KW-0472">Membrane</keyword>
<keyword evidence="7" id="KW-0042">Antenna complex</keyword>
<protein>
    <recommendedName>
        <fullName evidence="3">Phycobiliprotein ApcE</fullName>
    </recommendedName>
    <alternativeName>
        <fullName evidence="20">Anchor polypeptide</fullName>
    </alternativeName>
    <alternativeName>
        <fullName evidence="19">PBS-anchor protein</fullName>
    </alternativeName>
    <alternativeName>
        <fullName evidence="18">Phycobilisome linker polypeptide</fullName>
    </alternativeName>
</protein>
<comment type="similarity">
    <text evidence="2">Belongs to the phycobiliprotein family.</text>
</comment>
<dbReference type="InterPro" id="IPR001297">
    <property type="entry name" value="PBS_linker_dom"/>
</dbReference>
<proteinExistence type="inferred from homology"/>
<name>A0A6M3W9H9_COROI</name>